<dbReference type="PANTHER" id="PTHR33336:SF3">
    <property type="entry name" value="ABM DOMAIN-CONTAINING PROTEIN"/>
    <property type="match status" value="1"/>
</dbReference>
<dbReference type="AlphaFoldDB" id="A0A240EJN2"/>
<dbReference type="SUPFAM" id="SSF54909">
    <property type="entry name" value="Dimeric alpha+beta barrel"/>
    <property type="match status" value="1"/>
</dbReference>
<organism evidence="2 3">
    <name type="scientific">Vibrio thalassae</name>
    <dbReference type="NCBI Taxonomy" id="1243014"/>
    <lineage>
        <taxon>Bacteria</taxon>
        <taxon>Pseudomonadati</taxon>
        <taxon>Pseudomonadota</taxon>
        <taxon>Gammaproteobacteria</taxon>
        <taxon>Vibrionales</taxon>
        <taxon>Vibrionaceae</taxon>
        <taxon>Vibrio</taxon>
    </lineage>
</organism>
<dbReference type="OrthoDB" id="9812754at2"/>
<gene>
    <name evidence="2" type="primary">lsrG</name>
    <name evidence="2" type="ORF">VTH8203_01813</name>
</gene>
<proteinExistence type="predicted"/>
<name>A0A240EJN2_9VIBR</name>
<dbReference type="InterPro" id="IPR050744">
    <property type="entry name" value="AI-2_Isomerase_LsrG"/>
</dbReference>
<evidence type="ECO:0000313" key="3">
    <source>
        <dbReference type="Proteomes" id="UP000219336"/>
    </source>
</evidence>
<reference evidence="3" key="1">
    <citation type="submission" date="2016-06" db="EMBL/GenBank/DDBJ databases">
        <authorList>
            <person name="Rodrigo-Torres L."/>
            <person name="Arahal R.D."/>
            <person name="Lucena T."/>
        </authorList>
    </citation>
    <scope>NUCLEOTIDE SEQUENCE [LARGE SCALE GENOMIC DNA]</scope>
    <source>
        <strain evidence="3">CECT8203</strain>
    </source>
</reference>
<dbReference type="InterPro" id="IPR007138">
    <property type="entry name" value="ABM_dom"/>
</dbReference>
<dbReference type="Proteomes" id="UP000219336">
    <property type="component" value="Unassembled WGS sequence"/>
</dbReference>
<dbReference type="Gene3D" id="3.30.70.100">
    <property type="match status" value="1"/>
</dbReference>
<sequence length="104" mass="12169">MYCIIVRNRVKPGSEERYKSVMMENAKASVTNEPECYQFDVIQDKEAPQDFYLYEIYQDQHALQVHKQTSHYVDSRKLLADLVLDTTVIRADVIATNPENKEIK</sequence>
<dbReference type="RefSeq" id="WP_096993395.1">
    <property type="nucleotide sequence ID" value="NZ_JBHSII010000011.1"/>
</dbReference>
<protein>
    <submittedName>
        <fullName evidence="2">Autoinducer 2-degrading protein LsrG</fullName>
    </submittedName>
</protein>
<feature type="domain" description="ABM" evidence="1">
    <location>
        <begin position="2"/>
        <end position="94"/>
    </location>
</feature>
<evidence type="ECO:0000259" key="1">
    <source>
        <dbReference type="PROSITE" id="PS51725"/>
    </source>
</evidence>
<dbReference type="PANTHER" id="PTHR33336">
    <property type="entry name" value="QUINOL MONOOXYGENASE YGIN-RELATED"/>
    <property type="match status" value="1"/>
</dbReference>
<accession>A0A240EJN2</accession>
<dbReference type="GO" id="GO:0016491">
    <property type="term" value="F:oxidoreductase activity"/>
    <property type="evidence" value="ECO:0007669"/>
    <property type="project" value="TreeGrafter"/>
</dbReference>
<dbReference type="EMBL" id="OANU01000023">
    <property type="protein sequence ID" value="SNX48195.1"/>
    <property type="molecule type" value="Genomic_DNA"/>
</dbReference>
<keyword evidence="3" id="KW-1185">Reference proteome</keyword>
<evidence type="ECO:0000313" key="2">
    <source>
        <dbReference type="EMBL" id="SNX48195.1"/>
    </source>
</evidence>
<dbReference type="PROSITE" id="PS51725">
    <property type="entry name" value="ABM"/>
    <property type="match status" value="1"/>
</dbReference>
<dbReference type="GO" id="GO:0005829">
    <property type="term" value="C:cytosol"/>
    <property type="evidence" value="ECO:0007669"/>
    <property type="project" value="TreeGrafter"/>
</dbReference>
<dbReference type="Pfam" id="PF03992">
    <property type="entry name" value="ABM"/>
    <property type="match status" value="1"/>
</dbReference>
<dbReference type="InterPro" id="IPR011008">
    <property type="entry name" value="Dimeric_a/b-barrel"/>
</dbReference>